<evidence type="ECO:0000256" key="5">
    <source>
        <dbReference type="ARBA" id="ARBA00023004"/>
    </source>
</evidence>
<name>A0A6A6LVU6_HEVBR</name>
<evidence type="ECO:0000256" key="1">
    <source>
        <dbReference type="ARBA" id="ARBA00010617"/>
    </source>
</evidence>
<keyword evidence="3" id="KW-0479">Metal-binding</keyword>
<organism evidence="7 8">
    <name type="scientific">Hevea brasiliensis</name>
    <name type="common">Para rubber tree</name>
    <name type="synonym">Siphonia brasiliensis</name>
    <dbReference type="NCBI Taxonomy" id="3981"/>
    <lineage>
        <taxon>Eukaryota</taxon>
        <taxon>Viridiplantae</taxon>
        <taxon>Streptophyta</taxon>
        <taxon>Embryophyta</taxon>
        <taxon>Tracheophyta</taxon>
        <taxon>Spermatophyta</taxon>
        <taxon>Magnoliopsida</taxon>
        <taxon>eudicotyledons</taxon>
        <taxon>Gunneridae</taxon>
        <taxon>Pentapetalae</taxon>
        <taxon>rosids</taxon>
        <taxon>fabids</taxon>
        <taxon>Malpighiales</taxon>
        <taxon>Euphorbiaceae</taxon>
        <taxon>Crotonoideae</taxon>
        <taxon>Micrandreae</taxon>
        <taxon>Hevea</taxon>
    </lineage>
</organism>
<dbReference type="AlphaFoldDB" id="A0A6A6LVU6"/>
<dbReference type="GO" id="GO:0016705">
    <property type="term" value="F:oxidoreductase activity, acting on paired donors, with incorporation or reduction of molecular oxygen"/>
    <property type="evidence" value="ECO:0007669"/>
    <property type="project" value="InterPro"/>
</dbReference>
<keyword evidence="6" id="KW-1133">Transmembrane helix</keyword>
<comment type="caution">
    <text evidence="7">The sequence shown here is derived from an EMBL/GenBank/DDBJ whole genome shotgun (WGS) entry which is preliminary data.</text>
</comment>
<dbReference type="InterPro" id="IPR001128">
    <property type="entry name" value="Cyt_P450"/>
</dbReference>
<dbReference type="Proteomes" id="UP000467840">
    <property type="component" value="Chromosome 9"/>
</dbReference>
<dbReference type="EMBL" id="JAAGAX010000008">
    <property type="protein sequence ID" value="KAF2305582.1"/>
    <property type="molecule type" value="Genomic_DNA"/>
</dbReference>
<keyword evidence="2" id="KW-0349">Heme</keyword>
<dbReference type="PANTHER" id="PTHR47955">
    <property type="entry name" value="CYTOCHROME P450 FAMILY 71 PROTEIN"/>
    <property type="match status" value="1"/>
</dbReference>
<evidence type="ECO:0000256" key="3">
    <source>
        <dbReference type="ARBA" id="ARBA00022723"/>
    </source>
</evidence>
<evidence type="ECO:0000256" key="4">
    <source>
        <dbReference type="ARBA" id="ARBA00023002"/>
    </source>
</evidence>
<keyword evidence="4" id="KW-0560">Oxidoreductase</keyword>
<dbReference type="PANTHER" id="PTHR47955:SF8">
    <property type="entry name" value="CYTOCHROME P450 71D11-LIKE"/>
    <property type="match status" value="1"/>
</dbReference>
<keyword evidence="8" id="KW-1185">Reference proteome</keyword>
<dbReference type="GO" id="GO:0005506">
    <property type="term" value="F:iron ion binding"/>
    <property type="evidence" value="ECO:0007669"/>
    <property type="project" value="InterPro"/>
</dbReference>
<proteinExistence type="inferred from homology"/>
<accession>A0A6A6LVU6</accession>
<comment type="similarity">
    <text evidence="1">Belongs to the cytochrome P450 family.</text>
</comment>
<protein>
    <submittedName>
        <fullName evidence="7">Uncharacterized protein</fullName>
    </submittedName>
</protein>
<evidence type="ECO:0000256" key="6">
    <source>
        <dbReference type="SAM" id="Phobius"/>
    </source>
</evidence>
<dbReference type="InterPro" id="IPR036396">
    <property type="entry name" value="Cyt_P450_sf"/>
</dbReference>
<dbReference type="SUPFAM" id="SSF48264">
    <property type="entry name" value="Cytochrome P450"/>
    <property type="match status" value="1"/>
</dbReference>
<evidence type="ECO:0000256" key="2">
    <source>
        <dbReference type="ARBA" id="ARBA00022617"/>
    </source>
</evidence>
<keyword evidence="5" id="KW-0408">Iron</keyword>
<feature type="transmembrane region" description="Helical" evidence="6">
    <location>
        <begin position="6"/>
        <end position="26"/>
    </location>
</feature>
<keyword evidence="6" id="KW-0472">Membrane</keyword>
<evidence type="ECO:0000313" key="8">
    <source>
        <dbReference type="Proteomes" id="UP000467840"/>
    </source>
</evidence>
<sequence>MAFTLFSLPVLIPLLFFIFMVLRIGMKPSAKAPITKSLPPGPRKLPIIGNMHNLLGSLPHHRLQDLAKKYGPLMHLQLGEVTTIVISSPEIAKDVMKTNDIIFAQRPFSLSAHIISYESADIAFAPYGEYWRQMRKICMLELLSAKRVQSFRLIREEEALLKGLDLWEAVEMGADPPPLRANPTVTQLKHYAEESAKKFKALSYIHSAVSESIFTRIMACETGKEAWDRLREEFQGSEIQDRCRS</sequence>
<keyword evidence="6" id="KW-0812">Transmembrane</keyword>
<dbReference type="Pfam" id="PF00067">
    <property type="entry name" value="p450"/>
    <property type="match status" value="1"/>
</dbReference>
<gene>
    <name evidence="7" type="ORF">GH714_006889</name>
</gene>
<dbReference type="Gene3D" id="1.10.630.10">
    <property type="entry name" value="Cytochrome P450"/>
    <property type="match status" value="1"/>
</dbReference>
<evidence type="ECO:0000313" key="7">
    <source>
        <dbReference type="EMBL" id="KAF2305582.1"/>
    </source>
</evidence>
<dbReference type="GO" id="GO:0020037">
    <property type="term" value="F:heme binding"/>
    <property type="evidence" value="ECO:0007669"/>
    <property type="project" value="InterPro"/>
</dbReference>
<reference evidence="7 8" key="1">
    <citation type="journal article" date="2020" name="Mol. Plant">
        <title>The Chromosome-Based Rubber Tree Genome Provides New Insights into Spurge Genome Evolution and Rubber Biosynthesis.</title>
        <authorList>
            <person name="Liu J."/>
            <person name="Shi C."/>
            <person name="Shi C.C."/>
            <person name="Li W."/>
            <person name="Zhang Q.J."/>
            <person name="Zhang Y."/>
            <person name="Li K."/>
            <person name="Lu H.F."/>
            <person name="Shi C."/>
            <person name="Zhu S.T."/>
            <person name="Xiao Z.Y."/>
            <person name="Nan H."/>
            <person name="Yue Y."/>
            <person name="Zhu X.G."/>
            <person name="Wu Y."/>
            <person name="Hong X.N."/>
            <person name="Fan G.Y."/>
            <person name="Tong Y."/>
            <person name="Zhang D."/>
            <person name="Mao C.L."/>
            <person name="Liu Y.L."/>
            <person name="Hao S.J."/>
            <person name="Liu W.Q."/>
            <person name="Lv M.Q."/>
            <person name="Zhang H.B."/>
            <person name="Liu Y."/>
            <person name="Hu-Tang G.R."/>
            <person name="Wang J.P."/>
            <person name="Wang J.H."/>
            <person name="Sun Y.H."/>
            <person name="Ni S.B."/>
            <person name="Chen W.B."/>
            <person name="Zhang X.C."/>
            <person name="Jiao Y.N."/>
            <person name="Eichler E.E."/>
            <person name="Li G.H."/>
            <person name="Liu X."/>
            <person name="Gao L.Z."/>
        </authorList>
    </citation>
    <scope>NUCLEOTIDE SEQUENCE [LARGE SCALE GENOMIC DNA]</scope>
    <source>
        <strain evidence="8">cv. GT1</strain>
        <tissue evidence="7">Leaf</tissue>
    </source>
</reference>
<dbReference type="GO" id="GO:0004497">
    <property type="term" value="F:monooxygenase activity"/>
    <property type="evidence" value="ECO:0007669"/>
    <property type="project" value="InterPro"/>
</dbReference>